<dbReference type="InterPro" id="IPR036249">
    <property type="entry name" value="Thioredoxin-like_sf"/>
</dbReference>
<organism evidence="2">
    <name type="scientific">uncultured Thiotrichaceae bacterium</name>
    <dbReference type="NCBI Taxonomy" id="298394"/>
    <lineage>
        <taxon>Bacteria</taxon>
        <taxon>Pseudomonadati</taxon>
        <taxon>Pseudomonadota</taxon>
        <taxon>Gammaproteobacteria</taxon>
        <taxon>Thiotrichales</taxon>
        <taxon>Thiotrichaceae</taxon>
        <taxon>environmental samples</taxon>
    </lineage>
</organism>
<dbReference type="Pfam" id="PF13098">
    <property type="entry name" value="Thioredoxin_2"/>
    <property type="match status" value="1"/>
</dbReference>
<accession>A0A6S6S527</accession>
<name>A0A6S6S527_9GAMM</name>
<evidence type="ECO:0000259" key="1">
    <source>
        <dbReference type="Pfam" id="PF13098"/>
    </source>
</evidence>
<evidence type="ECO:0000313" key="2">
    <source>
        <dbReference type="EMBL" id="CAA6801306.1"/>
    </source>
</evidence>
<dbReference type="AlphaFoldDB" id="A0A6S6S527"/>
<protein>
    <recommendedName>
        <fullName evidence="1">Thioredoxin-like fold domain-containing protein</fullName>
    </recommendedName>
</protein>
<reference evidence="2" key="1">
    <citation type="submission" date="2020-01" db="EMBL/GenBank/DDBJ databases">
        <authorList>
            <person name="Meier V. D."/>
            <person name="Meier V D."/>
        </authorList>
    </citation>
    <scope>NUCLEOTIDE SEQUENCE</scope>
    <source>
        <strain evidence="2">HLG_WM_MAG_08</strain>
    </source>
</reference>
<dbReference type="Gene3D" id="3.40.30.10">
    <property type="entry name" value="Glutaredoxin"/>
    <property type="match status" value="1"/>
</dbReference>
<feature type="domain" description="Thioredoxin-like fold" evidence="1">
    <location>
        <begin position="52"/>
        <end position="151"/>
    </location>
</feature>
<dbReference type="InterPro" id="IPR012336">
    <property type="entry name" value="Thioredoxin-like_fold"/>
</dbReference>
<sequence length="174" mass="19757">MDKSRRYHTHHTVRNQIIAGFVVLLTLFSSALHSAPLQEADNFEELAEIMREKKIPLLLAFEATHCNFCTRLKAEHLQPMNNNEGYTRRLLIRTIQIDGVEKITGFNGEKISRSALSKKYKAFLTPTLLFLNHKGEEVAKRMLGYNSPDYFGLYLDQAIDAAEKEVSGNGGTEK</sequence>
<dbReference type="SUPFAM" id="SSF52833">
    <property type="entry name" value="Thioredoxin-like"/>
    <property type="match status" value="1"/>
</dbReference>
<gene>
    <name evidence="2" type="ORF">HELGO_WM28203</name>
</gene>
<proteinExistence type="predicted"/>
<dbReference type="EMBL" id="CACVAV010000021">
    <property type="protein sequence ID" value="CAA6801306.1"/>
    <property type="molecule type" value="Genomic_DNA"/>
</dbReference>